<dbReference type="InterPro" id="IPR055133">
    <property type="entry name" value="BT_3657-like_N"/>
</dbReference>
<feature type="domain" description="Alpha-L-arabinofuranosidase C-terminal" evidence="7">
    <location>
        <begin position="707"/>
        <end position="883"/>
    </location>
</feature>
<dbReference type="Pfam" id="PF06964">
    <property type="entry name" value="Alpha-L-AF_C"/>
    <property type="match status" value="1"/>
</dbReference>
<organism evidence="8 9">
    <name type="scientific">Ohtaekwangia koreensis</name>
    <dbReference type="NCBI Taxonomy" id="688867"/>
    <lineage>
        <taxon>Bacteria</taxon>
        <taxon>Pseudomonadati</taxon>
        <taxon>Bacteroidota</taxon>
        <taxon>Cytophagia</taxon>
        <taxon>Cytophagales</taxon>
        <taxon>Fulvivirgaceae</taxon>
        <taxon>Ohtaekwangia</taxon>
    </lineage>
</organism>
<dbReference type="Proteomes" id="UP000190961">
    <property type="component" value="Unassembled WGS sequence"/>
</dbReference>
<dbReference type="InterPro" id="IPR010720">
    <property type="entry name" value="Alpha-L-AF_C"/>
</dbReference>
<dbReference type="EMBL" id="FUZU01000001">
    <property type="protein sequence ID" value="SKC64879.1"/>
    <property type="molecule type" value="Genomic_DNA"/>
</dbReference>
<dbReference type="Gene3D" id="3.20.20.80">
    <property type="entry name" value="Glycosidases"/>
    <property type="match status" value="1"/>
</dbReference>
<dbReference type="AlphaFoldDB" id="A0A1T5KN58"/>
<reference evidence="8 9" key="1">
    <citation type="submission" date="2017-02" db="EMBL/GenBank/DDBJ databases">
        <authorList>
            <person name="Peterson S.W."/>
        </authorList>
    </citation>
    <scope>NUCLEOTIDE SEQUENCE [LARGE SCALE GENOMIC DNA]</scope>
    <source>
        <strain evidence="8 9">DSM 25262</strain>
    </source>
</reference>
<comment type="catalytic activity">
    <reaction evidence="1">
        <text>Hydrolysis of terminal non-reducing alpha-L-arabinofuranoside residues in alpha-L-arabinosides.</text>
        <dbReference type="EC" id="3.2.1.55"/>
    </reaction>
</comment>
<dbReference type="SUPFAM" id="SSF49785">
    <property type="entry name" value="Galactose-binding domain-like"/>
    <property type="match status" value="1"/>
</dbReference>
<dbReference type="InterPro" id="IPR017853">
    <property type="entry name" value="GH"/>
</dbReference>
<dbReference type="InterPro" id="IPR055235">
    <property type="entry name" value="ASD1_cat"/>
</dbReference>
<proteinExistence type="inferred from homology"/>
<dbReference type="InterPro" id="IPR013780">
    <property type="entry name" value="Glyco_hydro_b"/>
</dbReference>
<dbReference type="GO" id="GO:0046373">
    <property type="term" value="P:L-arabinose metabolic process"/>
    <property type="evidence" value="ECO:0007669"/>
    <property type="project" value="InterPro"/>
</dbReference>
<evidence type="ECO:0000256" key="3">
    <source>
        <dbReference type="ARBA" id="ARBA00012670"/>
    </source>
</evidence>
<dbReference type="InterPro" id="IPR003305">
    <property type="entry name" value="CenC_carb-bd"/>
</dbReference>
<name>A0A1T5KN58_9BACT</name>
<evidence type="ECO:0000256" key="2">
    <source>
        <dbReference type="ARBA" id="ARBA00007186"/>
    </source>
</evidence>
<dbReference type="EC" id="3.2.1.55" evidence="3"/>
<keyword evidence="4" id="KW-0732">Signal</keyword>
<dbReference type="Pfam" id="PF22847">
    <property type="entry name" value="BT_3657-like_N"/>
    <property type="match status" value="1"/>
</dbReference>
<comment type="similarity">
    <text evidence="2">Belongs to the glycosyl hydrolase 51 family.</text>
</comment>
<evidence type="ECO:0000259" key="7">
    <source>
        <dbReference type="SMART" id="SM00813"/>
    </source>
</evidence>
<dbReference type="PANTHER" id="PTHR31776:SF26">
    <property type="entry name" value="SECRETED ARABINOSIDASE"/>
    <property type="match status" value="1"/>
</dbReference>
<dbReference type="SUPFAM" id="SSF51445">
    <property type="entry name" value="(Trans)glycosidases"/>
    <property type="match status" value="1"/>
</dbReference>
<dbReference type="Gene3D" id="2.60.120.260">
    <property type="entry name" value="Galactose-binding domain-like"/>
    <property type="match status" value="1"/>
</dbReference>
<evidence type="ECO:0000256" key="1">
    <source>
        <dbReference type="ARBA" id="ARBA00001462"/>
    </source>
</evidence>
<keyword evidence="6" id="KW-0812">Transmembrane</keyword>
<dbReference type="SUPFAM" id="SSF75005">
    <property type="entry name" value="Arabinanase/levansucrase/invertase"/>
    <property type="match status" value="1"/>
</dbReference>
<dbReference type="PANTHER" id="PTHR31776">
    <property type="entry name" value="ALPHA-L-ARABINOFURANOSIDASE 1"/>
    <property type="match status" value="1"/>
</dbReference>
<gene>
    <name evidence="8" type="ORF">SAMN05660236_2368</name>
</gene>
<accession>A0A1T5KN58</accession>
<dbReference type="InterPro" id="IPR023296">
    <property type="entry name" value="Glyco_hydro_beta-prop_sf"/>
</dbReference>
<evidence type="ECO:0000256" key="4">
    <source>
        <dbReference type="ARBA" id="ARBA00022729"/>
    </source>
</evidence>
<keyword evidence="9" id="KW-1185">Reference proteome</keyword>
<evidence type="ECO:0000256" key="6">
    <source>
        <dbReference type="SAM" id="Phobius"/>
    </source>
</evidence>
<sequence>MSLLKEEYKDHRSLQYMNLPGLKSFHTSCLLNLIILSLFLIGIYSNCLALPHSINKEPDFVYLFSYSTTKNNNHNGLHFAWSTDKKNWFLIGNEYSFVRCDYGRWGKEKRMLTPFMFLDGSGVWHCLWSVNEYDHAFAHVSSPDLVYWGRQSYPLLDKELTFKDPIVEHDGKIYTIKFKGKENQYFEVKTRDFKVYSEAKQIEASQYRSANVTLSLESGTFTGQVHRVRWSVAEKLIQKTEVANYRAILHDERTQQDVQRFAGLQPVSASFTVHADAVKPISNLLLGVFFEDINYAADGGLYAELIQNRDFEYTPSDREYRDTTWNSKHSWRLQGTNATFSVDTIDPIHSNNSHYATLTTTNGNASLINTGFDGIAVKNGEKFNLSLFVKRLKGSVKSVSVSLVTRNGKEIARGVIPVASASWKNIKTVLTATDSASGAQLAIRPLSAGSLAVDMVSLFPQQTFKGRRNGLRNDLAQTIADIHPKFIRFPGGCVAHGDGIENIYRWKNTVGPLESRKPQRNLWGYHQTAGLGYFEYFQYCEDIGAVPLPVLAAGVPCQNSGTGGAGQQGGVPLDQMDEYIQDIFDLVEYANGSAKSRWGKLRADAGHPQPFNLKYIGIGNEDLISDVFEERFKLIFKAMKEKHPEMVVIGTVGPTFEGTDYTEGWKIADALQVPVVDEHYYQSPGWFIHNQEYYDKYDRSKSKVYLGEYASHLPGRPNNVETALSEALYLTSLERNGDVVTMSSYAPLLAKDGRTQWNPNLIYFDNKEVKPTVGYYVQKMFGQNAGDQYLPVSTVLSNNEDGVKKRIAISIVRDSKSNDLIVKLVNMLPVNVNAQVDLTGLVPPRSAVKKIVLQGDPVDKHAKPQESSITITDKSTLALGPYSVTVIRLASDRK</sequence>
<dbReference type="Pfam" id="PF22848">
    <property type="entry name" value="ASD1_dom"/>
    <property type="match status" value="1"/>
</dbReference>
<dbReference type="STRING" id="688867.SAMN05660236_2368"/>
<keyword evidence="5" id="KW-0378">Hydrolase</keyword>
<protein>
    <recommendedName>
        <fullName evidence="3">non-reducing end alpha-L-arabinofuranosidase</fullName>
        <ecNumber evidence="3">3.2.1.55</ecNumber>
    </recommendedName>
</protein>
<dbReference type="Gene3D" id="2.60.40.1180">
    <property type="entry name" value="Golgi alpha-mannosidase II"/>
    <property type="match status" value="1"/>
</dbReference>
<keyword evidence="6" id="KW-0472">Membrane</keyword>
<evidence type="ECO:0000256" key="5">
    <source>
        <dbReference type="ARBA" id="ARBA00022801"/>
    </source>
</evidence>
<dbReference type="FunFam" id="3.20.20.80:FF:000090">
    <property type="entry name" value="Alpha-L-arabinofuranosidase A"/>
    <property type="match status" value="1"/>
</dbReference>
<dbReference type="SMART" id="SM00813">
    <property type="entry name" value="Alpha-L-AF_C"/>
    <property type="match status" value="1"/>
</dbReference>
<dbReference type="InterPro" id="IPR051563">
    <property type="entry name" value="Glycosyl_Hydrolase_51"/>
</dbReference>
<feature type="transmembrane region" description="Helical" evidence="6">
    <location>
        <begin position="21"/>
        <end position="44"/>
    </location>
</feature>
<dbReference type="InterPro" id="IPR008979">
    <property type="entry name" value="Galactose-bd-like_sf"/>
</dbReference>
<keyword evidence="6" id="KW-1133">Transmembrane helix</keyword>
<evidence type="ECO:0000313" key="8">
    <source>
        <dbReference type="EMBL" id="SKC64879.1"/>
    </source>
</evidence>
<evidence type="ECO:0000313" key="9">
    <source>
        <dbReference type="Proteomes" id="UP000190961"/>
    </source>
</evidence>
<dbReference type="GO" id="GO:0046556">
    <property type="term" value="F:alpha-L-arabinofuranosidase activity"/>
    <property type="evidence" value="ECO:0007669"/>
    <property type="project" value="UniProtKB-EC"/>
</dbReference>
<dbReference type="Pfam" id="PF02018">
    <property type="entry name" value="CBM_4_9"/>
    <property type="match status" value="1"/>
</dbReference>